<evidence type="ECO:0000259" key="1">
    <source>
        <dbReference type="PROSITE" id="PS50887"/>
    </source>
</evidence>
<dbReference type="GO" id="GO:0005886">
    <property type="term" value="C:plasma membrane"/>
    <property type="evidence" value="ECO:0007669"/>
    <property type="project" value="TreeGrafter"/>
</dbReference>
<organism evidence="2">
    <name type="scientific">Streptomyces sp. JL1001</name>
    <dbReference type="NCBI Taxonomy" id="3078227"/>
    <lineage>
        <taxon>Bacteria</taxon>
        <taxon>Bacillati</taxon>
        <taxon>Actinomycetota</taxon>
        <taxon>Actinomycetes</taxon>
        <taxon>Kitasatosporales</taxon>
        <taxon>Streptomycetaceae</taxon>
        <taxon>Streptomyces</taxon>
    </lineage>
</organism>
<accession>A0AAU8KPX1</accession>
<dbReference type="EMBL" id="CP136798">
    <property type="protein sequence ID" value="XCN17104.1"/>
    <property type="molecule type" value="Genomic_DNA"/>
</dbReference>
<keyword evidence="2" id="KW-0808">Transferase</keyword>
<feature type="domain" description="GGDEF" evidence="1">
    <location>
        <begin position="1"/>
        <end position="101"/>
    </location>
</feature>
<dbReference type="GO" id="GO:0043709">
    <property type="term" value="P:cell adhesion involved in single-species biofilm formation"/>
    <property type="evidence" value="ECO:0007669"/>
    <property type="project" value="TreeGrafter"/>
</dbReference>
<dbReference type="Pfam" id="PF00990">
    <property type="entry name" value="GGDEF"/>
    <property type="match status" value="1"/>
</dbReference>
<proteinExistence type="predicted"/>
<protein>
    <submittedName>
        <fullName evidence="2">Diguanylate cyclase</fullName>
        <ecNumber evidence="2">2.7.7.65</ecNumber>
    </submittedName>
</protein>
<keyword evidence="2" id="KW-0548">Nucleotidyltransferase</keyword>
<gene>
    <name evidence="2" type="ORF">R1Y80_27260</name>
</gene>
<dbReference type="InterPro" id="IPR043128">
    <property type="entry name" value="Rev_trsase/Diguanyl_cyclase"/>
</dbReference>
<evidence type="ECO:0000313" key="2">
    <source>
        <dbReference type="EMBL" id="XCN17104.1"/>
    </source>
</evidence>
<dbReference type="InterPro" id="IPR000160">
    <property type="entry name" value="GGDEF_dom"/>
</dbReference>
<dbReference type="GO" id="GO:1902201">
    <property type="term" value="P:negative regulation of bacterial-type flagellum-dependent cell motility"/>
    <property type="evidence" value="ECO:0007669"/>
    <property type="project" value="TreeGrafter"/>
</dbReference>
<dbReference type="GO" id="GO:0052621">
    <property type="term" value="F:diguanylate cyclase activity"/>
    <property type="evidence" value="ECO:0007669"/>
    <property type="project" value="UniProtKB-EC"/>
</dbReference>
<dbReference type="RefSeq" id="WP_354598112.1">
    <property type="nucleotide sequence ID" value="NZ_CP136798.1"/>
</dbReference>
<dbReference type="EC" id="2.7.7.65" evidence="2"/>
<dbReference type="NCBIfam" id="TIGR00254">
    <property type="entry name" value="GGDEF"/>
    <property type="match status" value="1"/>
</dbReference>
<dbReference type="SUPFAM" id="SSF55073">
    <property type="entry name" value="Nucleotide cyclase"/>
    <property type="match status" value="1"/>
</dbReference>
<reference evidence="2" key="1">
    <citation type="submission" date="2023-10" db="EMBL/GenBank/DDBJ databases">
        <title>Complete genome sequence of Streptomyces sp. JL1001.</title>
        <authorList>
            <person name="Jiang L."/>
        </authorList>
    </citation>
    <scope>NUCLEOTIDE SEQUENCE</scope>
    <source>
        <strain evidence="2">JL1001</strain>
    </source>
</reference>
<dbReference type="AlphaFoldDB" id="A0AAU8KPX1"/>
<dbReference type="PANTHER" id="PTHR45138:SF9">
    <property type="entry name" value="DIGUANYLATE CYCLASE DGCM-RELATED"/>
    <property type="match status" value="1"/>
</dbReference>
<name>A0AAU8KPX1_9ACTN</name>
<dbReference type="PANTHER" id="PTHR45138">
    <property type="entry name" value="REGULATORY COMPONENTS OF SENSORY TRANSDUCTION SYSTEM"/>
    <property type="match status" value="1"/>
</dbReference>
<dbReference type="InterPro" id="IPR029787">
    <property type="entry name" value="Nucleotide_cyclase"/>
</dbReference>
<sequence>MVDAAHFKQINDGFGHAAGDAALATSGARLTSWAGLRAAAGRLGGDEFAVILELVPGSRDQHLQQPVRILKHPGLPGRRADSRRFAAPVGAASPTYWAPGT</sequence>
<dbReference type="PROSITE" id="PS50887">
    <property type="entry name" value="GGDEF"/>
    <property type="match status" value="1"/>
</dbReference>
<dbReference type="InterPro" id="IPR050469">
    <property type="entry name" value="Diguanylate_Cyclase"/>
</dbReference>
<dbReference type="Gene3D" id="3.30.70.270">
    <property type="match status" value="1"/>
</dbReference>